<accession>A0AAU8DMZ9</accession>
<dbReference type="EMBL" id="CP159218">
    <property type="protein sequence ID" value="XCG62592.1"/>
    <property type="molecule type" value="Genomic_DNA"/>
</dbReference>
<feature type="region of interest" description="Disordered" evidence="1">
    <location>
        <begin position="1"/>
        <end position="30"/>
    </location>
</feature>
<reference evidence="2" key="1">
    <citation type="submission" date="2024-05" db="EMBL/GenBank/DDBJ databases">
        <authorList>
            <person name="Cai S.Y."/>
            <person name="Jin L.M."/>
            <person name="Li H.R."/>
        </authorList>
    </citation>
    <scope>NUCLEOTIDE SEQUENCE</scope>
    <source>
        <strain evidence="2">A5-74</strain>
    </source>
</reference>
<name>A0AAU8DMZ9_9ACTN</name>
<proteinExistence type="predicted"/>
<sequence>MTTGPLQERHGSARRPDRPSEHPRPDGVSDATVSALGKLSAALEVVEDARGALYHFHRLSGMADLNLQEAIAELRDAGHTDLADDIDHTLVGRDIGDGRWTFQIAEACDAQYWSVFHDVDRHARESLGLQKHVFEAEMKTTEQQDGAQT</sequence>
<feature type="compositionally biased region" description="Basic and acidic residues" evidence="1">
    <location>
        <begin position="7"/>
        <end position="27"/>
    </location>
</feature>
<protein>
    <submittedName>
        <fullName evidence="2">Uncharacterized protein</fullName>
    </submittedName>
</protein>
<dbReference type="RefSeq" id="WP_353648207.1">
    <property type="nucleotide sequence ID" value="NZ_CP159218.1"/>
</dbReference>
<evidence type="ECO:0000256" key="1">
    <source>
        <dbReference type="SAM" id="MobiDB-lite"/>
    </source>
</evidence>
<dbReference type="AlphaFoldDB" id="A0AAU8DMZ9"/>
<gene>
    <name evidence="2" type="ORF">ABLG96_15305</name>
</gene>
<evidence type="ECO:0000313" key="2">
    <source>
        <dbReference type="EMBL" id="XCG62592.1"/>
    </source>
</evidence>
<organism evidence="2">
    <name type="scientific">Nakamurella sp. A5-74</name>
    <dbReference type="NCBI Taxonomy" id="3158264"/>
    <lineage>
        <taxon>Bacteria</taxon>
        <taxon>Bacillati</taxon>
        <taxon>Actinomycetota</taxon>
        <taxon>Actinomycetes</taxon>
        <taxon>Nakamurellales</taxon>
        <taxon>Nakamurellaceae</taxon>
        <taxon>Nakamurella</taxon>
    </lineage>
</organism>